<feature type="compositionally biased region" description="Basic residues" evidence="6">
    <location>
        <begin position="659"/>
        <end position="676"/>
    </location>
</feature>
<dbReference type="InterPro" id="IPR013934">
    <property type="entry name" value="Utp13_C"/>
</dbReference>
<keyword evidence="3" id="KW-0677">Repeat</keyword>
<dbReference type="InterPro" id="IPR019775">
    <property type="entry name" value="WD40_repeat_CS"/>
</dbReference>
<evidence type="ECO:0000256" key="3">
    <source>
        <dbReference type="ARBA" id="ARBA00022737"/>
    </source>
</evidence>
<dbReference type="PROSITE" id="PS50294">
    <property type="entry name" value="WD_REPEATS_REGION"/>
    <property type="match status" value="6"/>
</dbReference>
<dbReference type="PANTHER" id="PTHR19854">
    <property type="entry name" value="TRANSDUCIN BETA-LIKE 3"/>
    <property type="match status" value="1"/>
</dbReference>
<dbReference type="PROSITE" id="PS50082">
    <property type="entry name" value="WD_REPEATS_2"/>
    <property type="match status" value="6"/>
</dbReference>
<keyword evidence="4" id="KW-0539">Nucleus</keyword>
<dbReference type="PANTHER" id="PTHR19854:SF15">
    <property type="entry name" value="TRANSDUCIN BETA-LIKE PROTEIN 3"/>
    <property type="match status" value="1"/>
</dbReference>
<protein>
    <submittedName>
        <fullName evidence="8">Transducin beta-like protein 3</fullName>
    </submittedName>
</protein>
<sequence length="691" mass="76723">MDKPFTFVVNVWDLHKYTFRSTVPTYEMVETVCIIRAGTCISSCLGLCEVPIEKKTKSKPSAVYFLTVGERGIVRIWSSEGAVCVYEQRTSDATLSADKEDAGRGFISAIILPSDKGLLCATADQQFLFYDPMKSSEGSLQLNLYRRLVGYNEEILDMKFLDEEGQYLAVATNLEQVRVYDIASMSCSYVLAGHTDIVVCLDTCISSSGRTFVVSGSKDNTVRLWDVERRCCIGIGKGHTGAIGAVAFSKRRRNFFVSGSCDRTLKVWSLDDVPEDAIHETTLKAKALVAAHDKDINSLAISPDDSYVCSGSEDRTAHVWRLPNLVSAVVLKGHKRGIWSVEFSPVDKCVMTSSGDKTIKLWAISDGSCLKTFEGHTSSVLRASFLTRGTQFVSCGGDGLVKIWTINSDECIATYDQHEGKVWALAIGKKTEMLATGGTDGIVNLWHDNTAEEEHEALSRQQEATSRDQDLENAVKDADYTKAIQLAFELRKPHKLFQLLSDLCMRSDSEDQIEKALNSFGKEELRLLLEYVREWNTKPKFCHIAQFVLSRVFRKYPPTEIMEVKGVSELLEGLIPYSQRHYSRIDRLVRSSFLLDYILTGMSVLDPETAAVLPSKDELMFPPGNSWMPQSNGHVNGTSSEDAFQDQPSPAAAEEKASSKKRKHSKTKRSSLKKSKLASDKNDGPAVSVEG</sequence>
<dbReference type="SUPFAM" id="SSF50978">
    <property type="entry name" value="WD40 repeat-like"/>
    <property type="match status" value="2"/>
</dbReference>
<feature type="region of interest" description="Disordered" evidence="6">
    <location>
        <begin position="622"/>
        <end position="691"/>
    </location>
</feature>
<feature type="repeat" description="WD" evidence="5">
    <location>
        <begin position="331"/>
        <end position="372"/>
    </location>
</feature>
<gene>
    <name evidence="8" type="ORF">M6B38_326990</name>
</gene>
<dbReference type="Gene3D" id="2.130.10.10">
    <property type="entry name" value="YVTN repeat-like/Quinoprotein amine dehydrogenase"/>
    <property type="match status" value="2"/>
</dbReference>
<feature type="repeat" description="WD" evidence="5">
    <location>
        <begin position="289"/>
        <end position="322"/>
    </location>
</feature>
<feature type="domain" description="U3 small nucleolar RNA-associated protein 13 C-terminal" evidence="7">
    <location>
        <begin position="468"/>
        <end position="602"/>
    </location>
</feature>
<dbReference type="EMBL" id="JANAVB010012200">
    <property type="protein sequence ID" value="KAJ6836221.1"/>
    <property type="molecule type" value="Genomic_DNA"/>
</dbReference>
<dbReference type="Proteomes" id="UP001140949">
    <property type="component" value="Unassembled WGS sequence"/>
</dbReference>
<dbReference type="GO" id="GO:0032040">
    <property type="term" value="C:small-subunit processome"/>
    <property type="evidence" value="ECO:0007669"/>
    <property type="project" value="InterPro"/>
</dbReference>
<dbReference type="InterPro" id="IPR015943">
    <property type="entry name" value="WD40/YVTN_repeat-like_dom_sf"/>
</dbReference>
<feature type="repeat" description="WD" evidence="5">
    <location>
        <begin position="191"/>
        <end position="228"/>
    </location>
</feature>
<evidence type="ECO:0000256" key="6">
    <source>
        <dbReference type="SAM" id="MobiDB-lite"/>
    </source>
</evidence>
<dbReference type="AlphaFoldDB" id="A0AAX6H6M5"/>
<reference evidence="8" key="1">
    <citation type="journal article" date="2023" name="GigaByte">
        <title>Genome assembly of the bearded iris, Iris pallida Lam.</title>
        <authorList>
            <person name="Bruccoleri R.E."/>
            <person name="Oakeley E.J."/>
            <person name="Faust A.M.E."/>
            <person name="Altorfer M."/>
            <person name="Dessus-Babus S."/>
            <person name="Burckhardt D."/>
            <person name="Oertli M."/>
            <person name="Naumann U."/>
            <person name="Petersen F."/>
            <person name="Wong J."/>
        </authorList>
    </citation>
    <scope>NUCLEOTIDE SEQUENCE</scope>
    <source>
        <strain evidence="8">GSM-AAB239-AS_SAM_17_03QT</strain>
    </source>
</reference>
<dbReference type="FunFam" id="2.130.10.10:FF:000794">
    <property type="entry name" value="Transducin family protein / WD-40 repeat family protein"/>
    <property type="match status" value="1"/>
</dbReference>
<name>A0AAX6H6M5_IRIPA</name>
<dbReference type="GO" id="GO:0030686">
    <property type="term" value="C:90S preribosome"/>
    <property type="evidence" value="ECO:0007669"/>
    <property type="project" value="TreeGrafter"/>
</dbReference>
<evidence type="ECO:0000256" key="1">
    <source>
        <dbReference type="ARBA" id="ARBA00004604"/>
    </source>
</evidence>
<dbReference type="PROSITE" id="PS00678">
    <property type="entry name" value="WD_REPEATS_1"/>
    <property type="match status" value="1"/>
</dbReference>
<evidence type="ECO:0000259" key="7">
    <source>
        <dbReference type="Pfam" id="PF08625"/>
    </source>
</evidence>
<feature type="repeat" description="WD" evidence="5">
    <location>
        <begin position="415"/>
        <end position="456"/>
    </location>
</feature>
<comment type="subcellular location">
    <subcellularLocation>
        <location evidence="1">Nucleus</location>
        <location evidence="1">Nucleolus</location>
    </subcellularLocation>
</comment>
<dbReference type="InterPro" id="IPR001680">
    <property type="entry name" value="WD40_rpt"/>
</dbReference>
<dbReference type="GO" id="GO:0034511">
    <property type="term" value="F:U3 snoRNA binding"/>
    <property type="evidence" value="ECO:0007669"/>
    <property type="project" value="TreeGrafter"/>
</dbReference>
<dbReference type="PRINTS" id="PR00320">
    <property type="entry name" value="GPROTEINBRPT"/>
</dbReference>
<reference evidence="8" key="2">
    <citation type="submission" date="2023-04" db="EMBL/GenBank/DDBJ databases">
        <authorList>
            <person name="Bruccoleri R.E."/>
            <person name="Oakeley E.J."/>
            <person name="Faust A.-M."/>
            <person name="Dessus-Babus S."/>
            <person name="Altorfer M."/>
            <person name="Burckhardt D."/>
            <person name="Oertli M."/>
            <person name="Naumann U."/>
            <person name="Petersen F."/>
            <person name="Wong J."/>
        </authorList>
    </citation>
    <scope>NUCLEOTIDE SEQUENCE</scope>
    <source>
        <strain evidence="8">GSM-AAB239-AS_SAM_17_03QT</strain>
        <tissue evidence="8">Leaf</tissue>
    </source>
</reference>
<dbReference type="InterPro" id="IPR036322">
    <property type="entry name" value="WD40_repeat_dom_sf"/>
</dbReference>
<feature type="compositionally biased region" description="Polar residues" evidence="6">
    <location>
        <begin position="627"/>
        <end position="642"/>
    </location>
</feature>
<dbReference type="SMART" id="SM00320">
    <property type="entry name" value="WD40"/>
    <property type="match status" value="7"/>
</dbReference>
<evidence type="ECO:0000256" key="2">
    <source>
        <dbReference type="ARBA" id="ARBA00022574"/>
    </source>
</evidence>
<evidence type="ECO:0000313" key="8">
    <source>
        <dbReference type="EMBL" id="KAJ6836221.1"/>
    </source>
</evidence>
<organism evidence="8 9">
    <name type="scientific">Iris pallida</name>
    <name type="common">Sweet iris</name>
    <dbReference type="NCBI Taxonomy" id="29817"/>
    <lineage>
        <taxon>Eukaryota</taxon>
        <taxon>Viridiplantae</taxon>
        <taxon>Streptophyta</taxon>
        <taxon>Embryophyta</taxon>
        <taxon>Tracheophyta</taxon>
        <taxon>Spermatophyta</taxon>
        <taxon>Magnoliopsida</taxon>
        <taxon>Liliopsida</taxon>
        <taxon>Asparagales</taxon>
        <taxon>Iridaceae</taxon>
        <taxon>Iridoideae</taxon>
        <taxon>Irideae</taxon>
        <taxon>Iris</taxon>
    </lineage>
</organism>
<dbReference type="InterPro" id="IPR020472">
    <property type="entry name" value="WD40_PAC1"/>
</dbReference>
<dbReference type="GO" id="GO:0000472">
    <property type="term" value="P:endonucleolytic cleavage to generate mature 5'-end of SSU-rRNA from (SSU-rRNA, 5.8S rRNA, LSU-rRNA)"/>
    <property type="evidence" value="ECO:0007669"/>
    <property type="project" value="TreeGrafter"/>
</dbReference>
<dbReference type="Pfam" id="PF00400">
    <property type="entry name" value="WD40"/>
    <property type="match status" value="6"/>
</dbReference>
<evidence type="ECO:0000313" key="9">
    <source>
        <dbReference type="Proteomes" id="UP001140949"/>
    </source>
</evidence>
<dbReference type="CDD" id="cd00200">
    <property type="entry name" value="WD40"/>
    <property type="match status" value="1"/>
</dbReference>
<comment type="caution">
    <text evidence="8">The sequence shown here is derived from an EMBL/GenBank/DDBJ whole genome shotgun (WGS) entry which is preliminary data.</text>
</comment>
<evidence type="ECO:0000256" key="4">
    <source>
        <dbReference type="ARBA" id="ARBA00023242"/>
    </source>
</evidence>
<dbReference type="Pfam" id="PF08625">
    <property type="entry name" value="Utp13"/>
    <property type="match status" value="1"/>
</dbReference>
<keyword evidence="9" id="KW-1185">Reference proteome</keyword>
<dbReference type="GO" id="GO:0000480">
    <property type="term" value="P:endonucleolytic cleavage in 5'-ETS of tricistronic rRNA transcript (SSU-rRNA, 5.8S rRNA, LSU-rRNA)"/>
    <property type="evidence" value="ECO:0007669"/>
    <property type="project" value="TreeGrafter"/>
</dbReference>
<feature type="repeat" description="WD" evidence="5">
    <location>
        <begin position="236"/>
        <end position="271"/>
    </location>
</feature>
<accession>A0AAX6H6M5</accession>
<proteinExistence type="predicted"/>
<keyword evidence="2 5" id="KW-0853">WD repeat</keyword>
<evidence type="ECO:0000256" key="5">
    <source>
        <dbReference type="PROSITE-ProRule" id="PRU00221"/>
    </source>
</evidence>
<feature type="repeat" description="WD" evidence="5">
    <location>
        <begin position="373"/>
        <end position="414"/>
    </location>
</feature>